<dbReference type="PROSITE" id="PS51432">
    <property type="entry name" value="AP_NUCLEASE_F2_4"/>
    <property type="match status" value="1"/>
</dbReference>
<feature type="region of interest" description="Disordered" evidence="1">
    <location>
        <begin position="267"/>
        <end position="309"/>
    </location>
</feature>
<feature type="region of interest" description="Disordered" evidence="1">
    <location>
        <begin position="146"/>
        <end position="245"/>
    </location>
</feature>
<proteinExistence type="predicted"/>
<dbReference type="Pfam" id="PF01261">
    <property type="entry name" value="AP_endonuc_2"/>
    <property type="match status" value="1"/>
</dbReference>
<evidence type="ECO:0000313" key="4">
    <source>
        <dbReference type="Proteomes" id="UP001164286"/>
    </source>
</evidence>
<dbReference type="Gene3D" id="3.20.20.150">
    <property type="entry name" value="Divalent-metal-dependent TIM barrel enzymes"/>
    <property type="match status" value="1"/>
</dbReference>
<accession>A0AA38H9I5</accession>
<dbReference type="InterPro" id="IPR001719">
    <property type="entry name" value="AP_endonuc_2"/>
</dbReference>
<dbReference type="GO" id="GO:0003906">
    <property type="term" value="F:DNA-(apurinic or apyrimidinic site) endonuclease activity"/>
    <property type="evidence" value="ECO:0007669"/>
    <property type="project" value="TreeGrafter"/>
</dbReference>
<dbReference type="InterPro" id="IPR013022">
    <property type="entry name" value="Xyl_isomerase-like_TIM-brl"/>
</dbReference>
<keyword evidence="3" id="KW-0413">Isomerase</keyword>
<dbReference type="EMBL" id="JAKWFO010000005">
    <property type="protein sequence ID" value="KAI9636006.1"/>
    <property type="molecule type" value="Genomic_DNA"/>
</dbReference>
<dbReference type="GO" id="GO:0016853">
    <property type="term" value="F:isomerase activity"/>
    <property type="evidence" value="ECO:0007669"/>
    <property type="project" value="UniProtKB-KW"/>
</dbReference>
<dbReference type="PANTHER" id="PTHR21445">
    <property type="entry name" value="ENDONUCLEASE IV ENDODEOXYRIBONUCLEASE IV"/>
    <property type="match status" value="1"/>
</dbReference>
<dbReference type="GO" id="GO:0008270">
    <property type="term" value="F:zinc ion binding"/>
    <property type="evidence" value="ECO:0007669"/>
    <property type="project" value="InterPro"/>
</dbReference>
<feature type="compositionally biased region" description="Basic residues" evidence="1">
    <location>
        <begin position="676"/>
        <end position="690"/>
    </location>
</feature>
<feature type="domain" description="Xylose isomerase-like TIM barrel" evidence="2">
    <location>
        <begin position="413"/>
        <end position="607"/>
    </location>
</feature>
<comment type="caution">
    <text evidence="3">The sequence shown here is derived from an EMBL/GenBank/DDBJ whole genome shotgun (WGS) entry which is preliminary data.</text>
</comment>
<dbReference type="RefSeq" id="XP_052945783.1">
    <property type="nucleotide sequence ID" value="XM_053093052.1"/>
</dbReference>
<feature type="region of interest" description="Disordered" evidence="1">
    <location>
        <begin position="1"/>
        <end position="99"/>
    </location>
</feature>
<dbReference type="GO" id="GO:0008081">
    <property type="term" value="F:phosphoric diester hydrolase activity"/>
    <property type="evidence" value="ECO:0007669"/>
    <property type="project" value="TreeGrafter"/>
</dbReference>
<organism evidence="3 4">
    <name type="scientific">Dioszegia hungarica</name>
    <dbReference type="NCBI Taxonomy" id="4972"/>
    <lineage>
        <taxon>Eukaryota</taxon>
        <taxon>Fungi</taxon>
        <taxon>Dikarya</taxon>
        <taxon>Basidiomycota</taxon>
        <taxon>Agaricomycotina</taxon>
        <taxon>Tremellomycetes</taxon>
        <taxon>Tremellales</taxon>
        <taxon>Bulleribasidiaceae</taxon>
        <taxon>Dioszegia</taxon>
    </lineage>
</organism>
<name>A0AA38H9I5_9TREE</name>
<keyword evidence="4" id="KW-1185">Reference proteome</keyword>
<dbReference type="GO" id="GO:0006284">
    <property type="term" value="P:base-excision repair"/>
    <property type="evidence" value="ECO:0007669"/>
    <property type="project" value="TreeGrafter"/>
</dbReference>
<dbReference type="SUPFAM" id="SSF51658">
    <property type="entry name" value="Xylose isomerase-like"/>
    <property type="match status" value="1"/>
</dbReference>
<feature type="compositionally biased region" description="Low complexity" evidence="1">
    <location>
        <begin position="186"/>
        <end position="195"/>
    </location>
</feature>
<dbReference type="Proteomes" id="UP001164286">
    <property type="component" value="Unassembled WGS sequence"/>
</dbReference>
<dbReference type="GeneID" id="77732257"/>
<dbReference type="InterPro" id="IPR036237">
    <property type="entry name" value="Xyl_isomerase-like_sf"/>
</dbReference>
<dbReference type="GO" id="GO:0003677">
    <property type="term" value="F:DNA binding"/>
    <property type="evidence" value="ECO:0007669"/>
    <property type="project" value="InterPro"/>
</dbReference>
<dbReference type="AlphaFoldDB" id="A0AA38H9I5"/>
<dbReference type="SMART" id="SM00518">
    <property type="entry name" value="AP2Ec"/>
    <property type="match status" value="1"/>
</dbReference>
<gene>
    <name evidence="3" type="ORF">MKK02DRAFT_44704</name>
</gene>
<sequence length="699" mass="77913">MSSYFYRAPTESPLGPFTHHRWLRSPSPVPSESVLFGHGKWGDEAVSIPSKSDHWAVGPSRTPRSQPDASSDGSDAESEGPITPHAYSERKDGWGWQTSPFKDQRWKLELRDEGAEGEADGEGFDVLLAAGGGLAGKLRREAGGLGVELGNVRPEGGENTGQDQEERSADEWEDWRRGRGKRARRTPSVASASSSDEADPREGGLDGLRRVLWPARPRVPPQTKSIRSGFPNARPELVARHPPPVDPVDEEDRFWFDPRYHQHVERAATPEPVQVRNDHSNLPPPALSLPIRRSPSPSPGREPLPGPTLHLGTHLASRLGHLRLLDAAERLVQEDGMSGLSMFLYCPKKHVREIWSEEKIWAVRQGLDRLDWLSPGFSERIFVHAHETINLACPAPIIGSTTMPSSSSAIFHLTIEGLSIEMATLEQLGLKYLVVHPGSSIRCGGKGNDRATLKIIAGNIDTLLERHPGITIVLESMTCCNGRLAGTTLRSLARIRHYSSFPARIKFCLDLCHVHSISHDLSSSVGRQTLFDDVDTWLGAENVVCAHVSECAVPHGSKRDLHADFGAGYIGDEGFRTVIRHPPFEHITWIIETPRYLPRSVTSHAIEALEVDRQALDIEHLRILANTPAGEWADEVKRVKRKKRRRKAIKDLRRKMWAAVPGYKVQERREGEERRKRERKRRGRLGKAKARAVERVGEG</sequence>
<protein>
    <submittedName>
        <fullName evidence="3">Xylose isomerase-like protein</fullName>
    </submittedName>
</protein>
<evidence type="ECO:0000259" key="2">
    <source>
        <dbReference type="Pfam" id="PF01261"/>
    </source>
</evidence>
<feature type="region of interest" description="Disordered" evidence="1">
    <location>
        <begin position="667"/>
        <end position="699"/>
    </location>
</feature>
<dbReference type="GO" id="GO:0005634">
    <property type="term" value="C:nucleus"/>
    <property type="evidence" value="ECO:0007669"/>
    <property type="project" value="TreeGrafter"/>
</dbReference>
<feature type="compositionally biased region" description="Basic and acidic residues" evidence="1">
    <location>
        <begin position="198"/>
        <end position="209"/>
    </location>
</feature>
<reference evidence="3" key="1">
    <citation type="journal article" date="2022" name="G3 (Bethesda)">
        <title>High quality genome of the basidiomycete yeast Dioszegia hungarica PDD-24b-2 isolated from cloud water.</title>
        <authorList>
            <person name="Jarrige D."/>
            <person name="Haridas S."/>
            <person name="Bleykasten-Grosshans C."/>
            <person name="Joly M."/>
            <person name="Nadalig T."/>
            <person name="Sancelme M."/>
            <person name="Vuilleumier S."/>
            <person name="Grigoriev I.V."/>
            <person name="Amato P."/>
            <person name="Bringel F."/>
        </authorList>
    </citation>
    <scope>NUCLEOTIDE SEQUENCE</scope>
    <source>
        <strain evidence="3">PDD-24b-2</strain>
    </source>
</reference>
<feature type="compositionally biased region" description="Basic and acidic residues" evidence="1">
    <location>
        <begin position="164"/>
        <end position="177"/>
    </location>
</feature>
<evidence type="ECO:0000256" key="1">
    <source>
        <dbReference type="SAM" id="MobiDB-lite"/>
    </source>
</evidence>
<evidence type="ECO:0000313" key="3">
    <source>
        <dbReference type="EMBL" id="KAI9636006.1"/>
    </source>
</evidence>
<feature type="compositionally biased region" description="Pro residues" evidence="1">
    <location>
        <begin position="296"/>
        <end position="306"/>
    </location>
</feature>
<dbReference type="PANTHER" id="PTHR21445:SF0">
    <property type="entry name" value="APURINIC-APYRIMIDINIC ENDONUCLEASE"/>
    <property type="match status" value="1"/>
</dbReference>
<dbReference type="GO" id="GO:0005739">
    <property type="term" value="C:mitochondrion"/>
    <property type="evidence" value="ECO:0007669"/>
    <property type="project" value="TreeGrafter"/>
</dbReference>